<accession>A0A010SZW6</accession>
<feature type="chain" id="PRO_5001457336" evidence="1">
    <location>
        <begin position="35"/>
        <end position="72"/>
    </location>
</feature>
<geneLocation type="plasmid" evidence="2">
    <name>pUTK21</name>
</geneLocation>
<gene>
    <name evidence="2" type="ORF">HK44_029580</name>
</gene>
<name>A0A010SZW6_PSEFL</name>
<organism evidence="2 3">
    <name type="scientific">Pseudomonas fluorescens HK44</name>
    <dbReference type="NCBI Taxonomy" id="1042209"/>
    <lineage>
        <taxon>Bacteria</taxon>
        <taxon>Pseudomonadati</taxon>
        <taxon>Pseudomonadota</taxon>
        <taxon>Gammaproteobacteria</taxon>
        <taxon>Pseudomonadales</taxon>
        <taxon>Pseudomonadaceae</taxon>
        <taxon>Pseudomonas</taxon>
    </lineage>
</organism>
<comment type="caution">
    <text evidence="2">The sequence shown here is derived from an EMBL/GenBank/DDBJ whole genome shotgun (WGS) entry which is preliminary data.</text>
</comment>
<dbReference type="PATRIC" id="fig|1042209.11.peg.121"/>
<protein>
    <submittedName>
        <fullName evidence="2">Uncharacterized protein</fullName>
    </submittedName>
</protein>
<dbReference type="HOGENOM" id="CLU_2719227_0_0_6"/>
<proteinExistence type="predicted"/>
<keyword evidence="2" id="KW-0614">Plasmid</keyword>
<keyword evidence="1" id="KW-0732">Signal</keyword>
<dbReference type="AlphaFoldDB" id="A0A010SZW6"/>
<evidence type="ECO:0000313" key="2">
    <source>
        <dbReference type="EMBL" id="EXF91072.1"/>
    </source>
</evidence>
<evidence type="ECO:0000313" key="3">
    <source>
        <dbReference type="Proteomes" id="UP000022611"/>
    </source>
</evidence>
<dbReference type="EMBL" id="AFOY02000029">
    <property type="protein sequence ID" value="EXF91072.1"/>
    <property type="molecule type" value="Genomic_DNA"/>
</dbReference>
<sequence>MHNSNKMPCSFRSTFTVSALALALSISLARAVKAAEPIKICLLMSYIGTVAAQSEATPALPWLNGGRYVRGL</sequence>
<dbReference type="Proteomes" id="UP000022611">
    <property type="component" value="Unassembled WGS sequence"/>
</dbReference>
<evidence type="ECO:0000256" key="1">
    <source>
        <dbReference type="SAM" id="SignalP"/>
    </source>
</evidence>
<feature type="signal peptide" evidence="1">
    <location>
        <begin position="1"/>
        <end position="34"/>
    </location>
</feature>
<reference evidence="2 3" key="1">
    <citation type="journal article" date="2011" name="J. Bacteriol.">
        <title>Draft genome sequence of the polycyclic aromatic hydrocarbon-degrading, genetically engineered bioluminescent bioreporter Pseudomonas fluorescens HK44.</title>
        <authorList>
            <person name="Chauhan A."/>
            <person name="Layton A.C."/>
            <person name="Williams D.E."/>
            <person name="Smartt A.E."/>
            <person name="Ripp S."/>
            <person name="Karpinets T.V."/>
            <person name="Brown S.D."/>
            <person name="Sayler G.S."/>
        </authorList>
    </citation>
    <scope>NUCLEOTIDE SEQUENCE [LARGE SCALE GENOMIC DNA]</scope>
    <source>
        <strain evidence="2 3">HK44</strain>
        <plasmid evidence="2">pUTK21</plasmid>
    </source>
</reference>